<dbReference type="SUPFAM" id="SSF48150">
    <property type="entry name" value="DNA-glycosylase"/>
    <property type="match status" value="1"/>
</dbReference>
<comment type="caution">
    <text evidence="4">The sequence shown here is derived from an EMBL/GenBank/DDBJ whole genome shotgun (WGS) entry which is preliminary data.</text>
</comment>
<gene>
    <name evidence="4" type="ORF">WJX84_007997</name>
</gene>
<dbReference type="GO" id="GO:0005634">
    <property type="term" value="C:nucleus"/>
    <property type="evidence" value="ECO:0007669"/>
    <property type="project" value="UniProtKB-SubCell"/>
</dbReference>
<evidence type="ECO:0000256" key="1">
    <source>
        <dbReference type="ARBA" id="ARBA00004123"/>
    </source>
</evidence>
<dbReference type="PANTHER" id="PTHR15074:SF0">
    <property type="entry name" value="METHYL-CPG-BINDING DOMAIN PROTEIN 4-LIKE PROTEIN"/>
    <property type="match status" value="1"/>
</dbReference>
<organism evidence="4 5">
    <name type="scientific">Apatococcus fuscideae</name>
    <dbReference type="NCBI Taxonomy" id="2026836"/>
    <lineage>
        <taxon>Eukaryota</taxon>
        <taxon>Viridiplantae</taxon>
        <taxon>Chlorophyta</taxon>
        <taxon>core chlorophytes</taxon>
        <taxon>Trebouxiophyceae</taxon>
        <taxon>Chlorellales</taxon>
        <taxon>Chlorellaceae</taxon>
        <taxon>Apatococcus</taxon>
    </lineage>
</organism>
<dbReference type="PANTHER" id="PTHR15074">
    <property type="entry name" value="METHYL-CPG-BINDING PROTEIN"/>
    <property type="match status" value="1"/>
</dbReference>
<dbReference type="Proteomes" id="UP001485043">
    <property type="component" value="Unassembled WGS sequence"/>
</dbReference>
<keyword evidence="2" id="KW-0539">Nucleus</keyword>
<comment type="subcellular location">
    <subcellularLocation>
        <location evidence="1">Nucleus</location>
    </subcellularLocation>
</comment>
<reference evidence="4 5" key="1">
    <citation type="journal article" date="2024" name="Nat. Commun.">
        <title>Phylogenomics reveals the evolutionary origins of lichenization in chlorophyte algae.</title>
        <authorList>
            <person name="Puginier C."/>
            <person name="Libourel C."/>
            <person name="Otte J."/>
            <person name="Skaloud P."/>
            <person name="Haon M."/>
            <person name="Grisel S."/>
            <person name="Petersen M."/>
            <person name="Berrin J.G."/>
            <person name="Delaux P.M."/>
            <person name="Dal Grande F."/>
            <person name="Keller J."/>
        </authorList>
    </citation>
    <scope>NUCLEOTIDE SEQUENCE [LARGE SCALE GENOMIC DNA]</scope>
    <source>
        <strain evidence="4 5">SAG 2523</strain>
    </source>
</reference>
<evidence type="ECO:0000313" key="5">
    <source>
        <dbReference type="Proteomes" id="UP001485043"/>
    </source>
</evidence>
<name>A0AAW1SYI3_9CHLO</name>
<dbReference type="GO" id="GO:0003677">
    <property type="term" value="F:DNA binding"/>
    <property type="evidence" value="ECO:0007669"/>
    <property type="project" value="InterPro"/>
</dbReference>
<evidence type="ECO:0008006" key="6">
    <source>
        <dbReference type="Google" id="ProtNLM"/>
    </source>
</evidence>
<dbReference type="GO" id="GO:0003824">
    <property type="term" value="F:catalytic activity"/>
    <property type="evidence" value="ECO:0007669"/>
    <property type="project" value="InterPro"/>
</dbReference>
<proteinExistence type="predicted"/>
<accession>A0AAW1SYI3</accession>
<dbReference type="GO" id="GO:0006281">
    <property type="term" value="P:DNA repair"/>
    <property type="evidence" value="ECO:0007669"/>
    <property type="project" value="InterPro"/>
</dbReference>
<feature type="region of interest" description="Disordered" evidence="3">
    <location>
        <begin position="198"/>
        <end position="249"/>
    </location>
</feature>
<dbReference type="InterPro" id="IPR045138">
    <property type="entry name" value="MeCP2/MBD4"/>
</dbReference>
<keyword evidence="5" id="KW-1185">Reference proteome</keyword>
<evidence type="ECO:0000256" key="3">
    <source>
        <dbReference type="SAM" id="MobiDB-lite"/>
    </source>
</evidence>
<dbReference type="EMBL" id="JALJOV010000707">
    <property type="protein sequence ID" value="KAK9861753.1"/>
    <property type="molecule type" value="Genomic_DNA"/>
</dbReference>
<sequence length="249" mass="28135">MRDVTALGGASTALRTTTEGDFLWKQLAEAKWGAAVRDLAEKEVTSRTGHWREYCQRRMCLKDPRQSPLDLIQEAHTDPWRHLVCCQLFSRTTGGPVVKTVIAAFLKSYTTPTSILQAEAAEIEVAINSLGMQEMRRKALKRMSEGFLSLDWQLPSELFGCGSFADESWSIFCRGQTNPRGITDRFLRQYLTWLRTGKSADDKQERPAKVRKSGKRNAVEAPTSGRMLRSTKSSKLDPRPGRASKRHMK</sequence>
<dbReference type="Gene3D" id="1.10.340.30">
    <property type="entry name" value="Hypothetical protein, domain 2"/>
    <property type="match status" value="1"/>
</dbReference>
<protein>
    <recommendedName>
        <fullName evidence="6">HhH-GPD domain-containing protein</fullName>
    </recommendedName>
</protein>
<evidence type="ECO:0000256" key="2">
    <source>
        <dbReference type="ARBA" id="ARBA00023242"/>
    </source>
</evidence>
<evidence type="ECO:0000313" key="4">
    <source>
        <dbReference type="EMBL" id="KAK9861753.1"/>
    </source>
</evidence>
<feature type="compositionally biased region" description="Basic and acidic residues" evidence="3">
    <location>
        <begin position="198"/>
        <end position="208"/>
    </location>
</feature>
<dbReference type="InterPro" id="IPR011257">
    <property type="entry name" value="DNA_glycosylase"/>
</dbReference>
<dbReference type="AlphaFoldDB" id="A0AAW1SYI3"/>